<accession>A0AB39YLG9</accession>
<evidence type="ECO:0000256" key="2">
    <source>
        <dbReference type="PROSITE-ProRule" id="PRU00335"/>
    </source>
</evidence>
<gene>
    <name evidence="4" type="ORF">ABQM86_18800</name>
</gene>
<dbReference type="EMBL" id="CP165735">
    <property type="protein sequence ID" value="XDV70985.1"/>
    <property type="molecule type" value="Genomic_DNA"/>
</dbReference>
<evidence type="ECO:0000313" key="4">
    <source>
        <dbReference type="EMBL" id="XDV70985.1"/>
    </source>
</evidence>
<dbReference type="PANTHER" id="PTHR30328">
    <property type="entry name" value="TRANSCRIPTIONAL REPRESSOR"/>
    <property type="match status" value="1"/>
</dbReference>
<organism evidence="4">
    <name type="scientific">Paenarthrobacter sp. AMU7</name>
    <dbReference type="NCBI Taxonomy" id="3162492"/>
    <lineage>
        <taxon>Bacteria</taxon>
        <taxon>Bacillati</taxon>
        <taxon>Actinomycetota</taxon>
        <taxon>Actinomycetes</taxon>
        <taxon>Micrococcales</taxon>
        <taxon>Micrococcaceae</taxon>
        <taxon>Paenarthrobacter</taxon>
    </lineage>
</organism>
<sequence length="220" mass="23236">MAWDTERTKGLLLQAATSEFCARGLAGARIDRIAAEAGVNKERIYQYFGNKNALFDAVIVTALSSLMDEVPIEGNGPEAMADYAGRLFDHHQKDATAPRLLFWEGLERGAEVVGLPKRMANCASKVNSTIAALPGISREDAGDLLITIVSLCDAAPVLPALDGLMAGNDPGRAQRRRAAVVRTVYLAAAALAAEASNADPALITQARSADSVTALTQKVT</sequence>
<dbReference type="SUPFAM" id="SSF46689">
    <property type="entry name" value="Homeodomain-like"/>
    <property type="match status" value="1"/>
</dbReference>
<dbReference type="Pfam" id="PF00440">
    <property type="entry name" value="TetR_N"/>
    <property type="match status" value="1"/>
</dbReference>
<evidence type="ECO:0000256" key="1">
    <source>
        <dbReference type="ARBA" id="ARBA00023125"/>
    </source>
</evidence>
<dbReference type="Pfam" id="PF17926">
    <property type="entry name" value="TetR_C_21"/>
    <property type="match status" value="1"/>
</dbReference>
<dbReference type="GO" id="GO:0006355">
    <property type="term" value="P:regulation of DNA-templated transcription"/>
    <property type="evidence" value="ECO:0007669"/>
    <property type="project" value="UniProtKB-ARBA"/>
</dbReference>
<dbReference type="InterPro" id="IPR009057">
    <property type="entry name" value="Homeodomain-like_sf"/>
</dbReference>
<dbReference type="PROSITE" id="PS50977">
    <property type="entry name" value="HTH_TETR_2"/>
    <property type="match status" value="1"/>
</dbReference>
<dbReference type="PANTHER" id="PTHR30328:SF54">
    <property type="entry name" value="HTH-TYPE TRANSCRIPTIONAL REPRESSOR SCO4008"/>
    <property type="match status" value="1"/>
</dbReference>
<dbReference type="InterPro" id="IPR050109">
    <property type="entry name" value="HTH-type_TetR-like_transc_reg"/>
</dbReference>
<keyword evidence="1 2" id="KW-0238">DNA-binding</keyword>
<evidence type="ECO:0000259" key="3">
    <source>
        <dbReference type="PROSITE" id="PS50977"/>
    </source>
</evidence>
<dbReference type="InterPro" id="IPR036271">
    <property type="entry name" value="Tet_transcr_reg_TetR-rel_C_sf"/>
</dbReference>
<dbReference type="SUPFAM" id="SSF48498">
    <property type="entry name" value="Tetracyclin repressor-like, C-terminal domain"/>
    <property type="match status" value="1"/>
</dbReference>
<name>A0AB39YLG9_9MICC</name>
<reference evidence="4" key="1">
    <citation type="submission" date="2024-07" db="EMBL/GenBank/DDBJ databases">
        <authorList>
            <person name="Li J."/>
            <person name="Wei H."/>
            <person name="Ma J."/>
        </authorList>
    </citation>
    <scope>NUCLEOTIDE SEQUENCE</scope>
    <source>
        <strain evidence="4">AMU7</strain>
    </source>
</reference>
<dbReference type="GO" id="GO:0003677">
    <property type="term" value="F:DNA binding"/>
    <property type="evidence" value="ECO:0007669"/>
    <property type="project" value="UniProtKB-UniRule"/>
</dbReference>
<dbReference type="AlphaFoldDB" id="A0AB39YLG9"/>
<dbReference type="PRINTS" id="PR00455">
    <property type="entry name" value="HTHTETR"/>
</dbReference>
<feature type="DNA-binding region" description="H-T-H motif" evidence="2">
    <location>
        <begin position="29"/>
        <end position="48"/>
    </location>
</feature>
<protein>
    <submittedName>
        <fullName evidence="4">TetR/AcrR family transcriptional regulator</fullName>
    </submittedName>
</protein>
<feature type="domain" description="HTH tetR-type" evidence="3">
    <location>
        <begin position="6"/>
        <end position="66"/>
    </location>
</feature>
<dbReference type="RefSeq" id="WP_207595153.1">
    <property type="nucleotide sequence ID" value="NZ_CP165735.1"/>
</dbReference>
<proteinExistence type="predicted"/>
<dbReference type="InterPro" id="IPR041467">
    <property type="entry name" value="Sco4008_C"/>
</dbReference>
<dbReference type="Gene3D" id="1.10.357.10">
    <property type="entry name" value="Tetracycline Repressor, domain 2"/>
    <property type="match status" value="1"/>
</dbReference>
<dbReference type="InterPro" id="IPR001647">
    <property type="entry name" value="HTH_TetR"/>
</dbReference>